<accession>A0ABT0RK48</accession>
<feature type="signal peptide" evidence="1">
    <location>
        <begin position="1"/>
        <end position="25"/>
    </location>
</feature>
<evidence type="ECO:0000256" key="1">
    <source>
        <dbReference type="SAM" id="SignalP"/>
    </source>
</evidence>
<evidence type="ECO:0000313" key="2">
    <source>
        <dbReference type="EMBL" id="MCL6683013.1"/>
    </source>
</evidence>
<protein>
    <submittedName>
        <fullName evidence="2">UrcA family protein</fullName>
    </submittedName>
</protein>
<keyword evidence="3" id="KW-1185">Reference proteome</keyword>
<dbReference type="EMBL" id="JAMGBD010000001">
    <property type="protein sequence ID" value="MCL6683013.1"/>
    <property type="molecule type" value="Genomic_DNA"/>
</dbReference>
<name>A0ABT0RK48_9SPHN</name>
<dbReference type="RefSeq" id="WP_249846945.1">
    <property type="nucleotide sequence ID" value="NZ_JAMGBD010000001.1"/>
</dbReference>
<keyword evidence="1" id="KW-0732">Signal</keyword>
<comment type="caution">
    <text evidence="2">The sequence shown here is derived from an EMBL/GenBank/DDBJ whole genome shotgun (WGS) entry which is preliminary data.</text>
</comment>
<dbReference type="NCBIfam" id="TIGR04433">
    <property type="entry name" value="UrcA_uranyl"/>
    <property type="match status" value="1"/>
</dbReference>
<proteinExistence type="predicted"/>
<organism evidence="2 3">
    <name type="scientific">Sphingomonas alba</name>
    <dbReference type="NCBI Taxonomy" id="2908208"/>
    <lineage>
        <taxon>Bacteria</taxon>
        <taxon>Pseudomonadati</taxon>
        <taxon>Pseudomonadota</taxon>
        <taxon>Alphaproteobacteria</taxon>
        <taxon>Sphingomonadales</taxon>
        <taxon>Sphingomonadaceae</taxon>
        <taxon>Sphingomonas</taxon>
    </lineage>
</organism>
<gene>
    <name evidence="2" type="ORF">LZ536_03720</name>
</gene>
<feature type="chain" id="PRO_5047214550" evidence="1">
    <location>
        <begin position="26"/>
        <end position="110"/>
    </location>
</feature>
<sequence length="110" mass="11515">MRNTALFAPALIASAVTVTPTVAQALEPVTATSIVRTADLDLGSADGQRELDRRIVRAAYEVCGEASDVDLEGKNDVRQCRADTVAAAAVQRQQLVAIARTGAPIIVAAR</sequence>
<reference evidence="2" key="1">
    <citation type="submission" date="2022-05" db="EMBL/GenBank/DDBJ databases">
        <authorList>
            <person name="Jo J.-H."/>
            <person name="Im W.-T."/>
        </authorList>
    </citation>
    <scope>NUCLEOTIDE SEQUENCE</scope>
    <source>
        <strain evidence="2">SE158</strain>
    </source>
</reference>
<evidence type="ECO:0000313" key="3">
    <source>
        <dbReference type="Proteomes" id="UP001165363"/>
    </source>
</evidence>
<dbReference type="InterPro" id="IPR030972">
    <property type="entry name" value="UrcA_uranyl"/>
</dbReference>
<dbReference type="Proteomes" id="UP001165363">
    <property type="component" value="Unassembled WGS sequence"/>
</dbReference>